<name>A0A6L2K6E1_TANCI</name>
<dbReference type="AlphaFoldDB" id="A0A6L2K6E1"/>
<comment type="caution">
    <text evidence="1">The sequence shown here is derived from an EMBL/GenBank/DDBJ whole genome shotgun (WGS) entry which is preliminary data.</text>
</comment>
<accession>A0A6L2K6E1</accession>
<gene>
    <name evidence="1" type="ORF">Tci_016921</name>
</gene>
<protein>
    <submittedName>
        <fullName evidence="1">Uncharacterized protein</fullName>
    </submittedName>
</protein>
<proteinExistence type="predicted"/>
<reference evidence="1" key="1">
    <citation type="journal article" date="2019" name="Sci. Rep.">
        <title>Draft genome of Tanacetum cinerariifolium, the natural source of mosquito coil.</title>
        <authorList>
            <person name="Yamashiro T."/>
            <person name="Shiraishi A."/>
            <person name="Satake H."/>
            <person name="Nakayama K."/>
        </authorList>
    </citation>
    <scope>NUCLEOTIDE SEQUENCE</scope>
</reference>
<evidence type="ECO:0000313" key="1">
    <source>
        <dbReference type="EMBL" id="GEU44943.1"/>
    </source>
</evidence>
<sequence length="87" mass="9113">MSISRMIYLWVGDGKINVSDGILGNGDDRGDNGDGGGDESVGAAAYSTMRALMDAGKGGWVGQSFVPYGDQSEIMEQQCVKKHVVVG</sequence>
<organism evidence="1">
    <name type="scientific">Tanacetum cinerariifolium</name>
    <name type="common">Dalmatian daisy</name>
    <name type="synonym">Chrysanthemum cinerariifolium</name>
    <dbReference type="NCBI Taxonomy" id="118510"/>
    <lineage>
        <taxon>Eukaryota</taxon>
        <taxon>Viridiplantae</taxon>
        <taxon>Streptophyta</taxon>
        <taxon>Embryophyta</taxon>
        <taxon>Tracheophyta</taxon>
        <taxon>Spermatophyta</taxon>
        <taxon>Magnoliopsida</taxon>
        <taxon>eudicotyledons</taxon>
        <taxon>Gunneridae</taxon>
        <taxon>Pentapetalae</taxon>
        <taxon>asterids</taxon>
        <taxon>campanulids</taxon>
        <taxon>Asterales</taxon>
        <taxon>Asteraceae</taxon>
        <taxon>Asteroideae</taxon>
        <taxon>Anthemideae</taxon>
        <taxon>Anthemidinae</taxon>
        <taxon>Tanacetum</taxon>
    </lineage>
</organism>
<dbReference type="EMBL" id="BKCJ010001915">
    <property type="protein sequence ID" value="GEU44943.1"/>
    <property type="molecule type" value="Genomic_DNA"/>
</dbReference>